<dbReference type="GO" id="GO:0000166">
    <property type="term" value="F:nucleotide binding"/>
    <property type="evidence" value="ECO:0007669"/>
    <property type="project" value="InterPro"/>
</dbReference>
<dbReference type="GO" id="GO:0006004">
    <property type="term" value="P:fucose metabolic process"/>
    <property type="evidence" value="ECO:0007669"/>
    <property type="project" value="UniProtKB-KW"/>
</dbReference>
<evidence type="ECO:0000256" key="3">
    <source>
        <dbReference type="ARBA" id="ARBA00004922"/>
    </source>
</evidence>
<evidence type="ECO:0000256" key="19">
    <source>
        <dbReference type="ARBA" id="ARBA00048647"/>
    </source>
</evidence>
<comment type="function">
    <text evidence="20">Catalyzes the reaction that attaches fucose through an O-glycosidic linkage to a conserved serine or threonine residue in the consensus sequence C1-X-X-S/T-C2 of thrombospondin type I repeats (TSRs) where C1 and C2 are the first and second cysteines of the repeat, respectively. O-fucosylates members of several protein families including the ADAMTS, the thrombospondin (TSP) and spondin families. Required for the proper secretion of ADAMTS family members such as ADAMTSL1 and ADAMTS13. The O-fucosylation of TSRs is also required for restricting epithelial to mesenchymal transition (EMT), maintaining the correct patterning of mesoderm and localization of the definite endoderm.</text>
</comment>
<evidence type="ECO:0000256" key="2">
    <source>
        <dbReference type="ARBA" id="ARBA00004555"/>
    </source>
</evidence>
<comment type="subcellular location">
    <subcellularLocation>
        <location evidence="1">Endoplasmic reticulum</location>
    </subcellularLocation>
    <subcellularLocation>
        <location evidence="2">Golgi apparatus</location>
    </subcellularLocation>
</comment>
<evidence type="ECO:0000256" key="5">
    <source>
        <dbReference type="ARBA" id="ARBA00012196"/>
    </source>
</evidence>
<evidence type="ECO:0000256" key="12">
    <source>
        <dbReference type="ARBA" id="ARBA00023180"/>
    </source>
</evidence>
<comment type="pathway">
    <text evidence="3">Protein modification; protein glycosylation.</text>
</comment>
<dbReference type="Pfam" id="PF22725">
    <property type="entry name" value="GFO_IDH_MocA_C3"/>
    <property type="match status" value="1"/>
</dbReference>
<comment type="caution">
    <text evidence="23">The sequence shown here is derived from an EMBL/GenBank/DDBJ whole genome shotgun (WGS) entry which is preliminary data.</text>
</comment>
<dbReference type="InterPro" id="IPR036291">
    <property type="entry name" value="NAD(P)-bd_dom_sf"/>
</dbReference>
<keyword evidence="6" id="KW-0328">Glycosyltransferase</keyword>
<dbReference type="InterPro" id="IPR019378">
    <property type="entry name" value="GDP-Fuc_O-FucTrfase"/>
</dbReference>
<evidence type="ECO:0000259" key="22">
    <source>
        <dbReference type="Pfam" id="PF22725"/>
    </source>
</evidence>
<keyword evidence="11" id="KW-1015">Disulfide bond</keyword>
<comment type="similarity">
    <text evidence="15">Belongs to the glycosyltransferase 68 family.</text>
</comment>
<dbReference type="GO" id="GO:0005794">
    <property type="term" value="C:Golgi apparatus"/>
    <property type="evidence" value="ECO:0007669"/>
    <property type="project" value="UniProtKB-SubCell"/>
</dbReference>
<dbReference type="Proteomes" id="UP001279410">
    <property type="component" value="Unassembled WGS sequence"/>
</dbReference>
<evidence type="ECO:0000256" key="16">
    <source>
        <dbReference type="ARBA" id="ARBA00026232"/>
    </source>
</evidence>
<dbReference type="GO" id="GO:0046922">
    <property type="term" value="F:peptide-O-fucosyltransferase activity"/>
    <property type="evidence" value="ECO:0007669"/>
    <property type="project" value="UniProtKB-EC"/>
</dbReference>
<comment type="catalytic activity">
    <reaction evidence="18">
        <text>L-threonyl-[protein] + GDP-beta-L-fucose = 3-O-(alpha-L-fucosyl)-L-threonyl-[protein] + GDP + H(+)</text>
        <dbReference type="Rhea" id="RHEA:70491"/>
        <dbReference type="Rhea" id="RHEA-COMP:11060"/>
        <dbReference type="Rhea" id="RHEA-COMP:17915"/>
        <dbReference type="ChEBI" id="CHEBI:15378"/>
        <dbReference type="ChEBI" id="CHEBI:30013"/>
        <dbReference type="ChEBI" id="CHEBI:57273"/>
        <dbReference type="ChEBI" id="CHEBI:58189"/>
        <dbReference type="ChEBI" id="CHEBI:189631"/>
        <dbReference type="EC" id="2.4.1.221"/>
    </reaction>
    <physiologicalReaction direction="left-to-right" evidence="18">
        <dbReference type="Rhea" id="RHEA:70492"/>
    </physiologicalReaction>
</comment>
<evidence type="ECO:0000256" key="18">
    <source>
        <dbReference type="ARBA" id="ARBA00047273"/>
    </source>
</evidence>
<evidence type="ECO:0000256" key="13">
    <source>
        <dbReference type="ARBA" id="ARBA00023253"/>
    </source>
</evidence>
<evidence type="ECO:0000259" key="21">
    <source>
        <dbReference type="Pfam" id="PF01408"/>
    </source>
</evidence>
<dbReference type="AlphaFoldDB" id="A0AAD3MUV8"/>
<comment type="catalytic activity">
    <reaction evidence="19">
        <text>L-seryl-[protein] + GDP-beta-L-fucose = 3-O-(alpha-L-fucosyl)-L-seryl-[protein] + GDP + H(+)</text>
        <dbReference type="Rhea" id="RHEA:63644"/>
        <dbReference type="Rhea" id="RHEA-COMP:9863"/>
        <dbReference type="Rhea" id="RHEA-COMP:17914"/>
        <dbReference type="ChEBI" id="CHEBI:15378"/>
        <dbReference type="ChEBI" id="CHEBI:29999"/>
        <dbReference type="ChEBI" id="CHEBI:57273"/>
        <dbReference type="ChEBI" id="CHEBI:58189"/>
        <dbReference type="ChEBI" id="CHEBI:189632"/>
        <dbReference type="EC" id="2.4.1.221"/>
    </reaction>
    <physiologicalReaction direction="left-to-right" evidence="19">
        <dbReference type="Rhea" id="RHEA:63645"/>
    </physiologicalReaction>
</comment>
<accession>A0AAD3MUV8</accession>
<evidence type="ECO:0000313" key="24">
    <source>
        <dbReference type="Proteomes" id="UP001279410"/>
    </source>
</evidence>
<evidence type="ECO:0000256" key="10">
    <source>
        <dbReference type="ARBA" id="ARBA00023034"/>
    </source>
</evidence>
<dbReference type="InterPro" id="IPR055170">
    <property type="entry name" value="GFO_IDH_MocA-like_dom"/>
</dbReference>
<evidence type="ECO:0000313" key="23">
    <source>
        <dbReference type="EMBL" id="GLD59945.1"/>
    </source>
</evidence>
<keyword evidence="9" id="KW-0256">Endoplasmic reticulum</keyword>
<dbReference type="EMBL" id="BRZM01000038">
    <property type="protein sequence ID" value="GLD59945.1"/>
    <property type="molecule type" value="Genomic_DNA"/>
</dbReference>
<evidence type="ECO:0000256" key="17">
    <source>
        <dbReference type="ARBA" id="ARBA00033083"/>
    </source>
</evidence>
<keyword evidence="10" id="KW-0333">Golgi apparatus</keyword>
<feature type="domain" description="Gfo/Idh/MocA-like oxidoreductase N-terminal" evidence="21">
    <location>
        <begin position="4"/>
        <end position="121"/>
    </location>
</feature>
<dbReference type="Gene3D" id="3.40.50.720">
    <property type="entry name" value="NAD(P)-binding Rossmann-like Domain"/>
    <property type="match status" value="1"/>
</dbReference>
<dbReference type="SUPFAM" id="SSF51735">
    <property type="entry name" value="NAD(P)-binding Rossmann-fold domains"/>
    <property type="match status" value="1"/>
</dbReference>
<dbReference type="SUPFAM" id="SSF55347">
    <property type="entry name" value="Glyceraldehyde-3-phosphate dehydrogenase-like, C-terminal domain"/>
    <property type="match status" value="1"/>
</dbReference>
<keyword evidence="12" id="KW-0325">Glycoprotein</keyword>
<evidence type="ECO:0000256" key="9">
    <source>
        <dbReference type="ARBA" id="ARBA00022824"/>
    </source>
</evidence>
<evidence type="ECO:0000256" key="11">
    <source>
        <dbReference type="ARBA" id="ARBA00023157"/>
    </source>
</evidence>
<dbReference type="InterPro" id="IPR045130">
    <property type="entry name" value="OFUT2-like"/>
</dbReference>
<dbReference type="Gene3D" id="3.30.360.10">
    <property type="entry name" value="Dihydrodipicolinate Reductase, domain 2"/>
    <property type="match status" value="1"/>
</dbReference>
<dbReference type="Gene3D" id="3.40.50.11350">
    <property type="match status" value="1"/>
</dbReference>
<dbReference type="FunFam" id="3.40.50.11340:FF:000002">
    <property type="entry name" value="GDP-fucose protein O-fucosyltransferase 2"/>
    <property type="match status" value="1"/>
</dbReference>
<comment type="similarity">
    <text evidence="4">Belongs to the Gfo/Idh/MocA family.</text>
</comment>
<gene>
    <name evidence="23" type="ORF">AKAME5_001189600</name>
</gene>
<keyword evidence="24" id="KW-1185">Reference proteome</keyword>
<keyword evidence="7" id="KW-0808">Transferase</keyword>
<evidence type="ECO:0000256" key="20">
    <source>
        <dbReference type="ARBA" id="ARBA00057700"/>
    </source>
</evidence>
<dbReference type="Pfam" id="PF01408">
    <property type="entry name" value="GFO_IDH_MocA"/>
    <property type="match status" value="1"/>
</dbReference>
<organism evidence="23 24">
    <name type="scientific">Lates japonicus</name>
    <name type="common">Japanese lates</name>
    <dbReference type="NCBI Taxonomy" id="270547"/>
    <lineage>
        <taxon>Eukaryota</taxon>
        <taxon>Metazoa</taxon>
        <taxon>Chordata</taxon>
        <taxon>Craniata</taxon>
        <taxon>Vertebrata</taxon>
        <taxon>Euteleostomi</taxon>
        <taxon>Actinopterygii</taxon>
        <taxon>Neopterygii</taxon>
        <taxon>Teleostei</taxon>
        <taxon>Neoteleostei</taxon>
        <taxon>Acanthomorphata</taxon>
        <taxon>Carangaria</taxon>
        <taxon>Carangaria incertae sedis</taxon>
        <taxon>Centropomidae</taxon>
        <taxon>Lates</taxon>
    </lineage>
</organism>
<dbReference type="InterPro" id="IPR000683">
    <property type="entry name" value="Gfo/Idh/MocA-like_OxRdtase_N"/>
</dbReference>
<keyword evidence="13" id="KW-0294">Fucose metabolism</keyword>
<dbReference type="GO" id="GO:0005789">
    <property type="term" value="C:endoplasmic reticulum membrane"/>
    <property type="evidence" value="ECO:0007669"/>
    <property type="project" value="UniProtKB-ARBA"/>
</dbReference>
<feature type="domain" description="GFO/IDH/MocA-like oxidoreductase" evidence="22">
    <location>
        <begin position="134"/>
        <end position="247"/>
    </location>
</feature>
<protein>
    <recommendedName>
        <fullName evidence="16">GDP-fucose protein O-fucosyltransferase 2</fullName>
        <ecNumber evidence="5">2.4.1.221</ecNumber>
    </recommendedName>
    <alternativeName>
        <fullName evidence="17">Peptide-O-fucosyltransferase 2</fullName>
    </alternativeName>
</protein>
<evidence type="ECO:0000256" key="8">
    <source>
        <dbReference type="ARBA" id="ARBA00022729"/>
    </source>
</evidence>
<reference evidence="23" key="1">
    <citation type="submission" date="2022-08" db="EMBL/GenBank/DDBJ databases">
        <title>Genome sequencing of akame (Lates japonicus).</title>
        <authorList>
            <person name="Hashiguchi Y."/>
            <person name="Takahashi H."/>
        </authorList>
    </citation>
    <scope>NUCLEOTIDE SEQUENCE</scope>
    <source>
        <strain evidence="23">Kochi</strain>
    </source>
</reference>
<keyword evidence="14" id="KW-0119">Carbohydrate metabolism</keyword>
<dbReference type="PANTHER" id="PTHR13398:SF0">
    <property type="entry name" value="GDP-FUCOSE PROTEIN O-FUCOSYLTRANSFERASE 2"/>
    <property type="match status" value="1"/>
</dbReference>
<evidence type="ECO:0000256" key="6">
    <source>
        <dbReference type="ARBA" id="ARBA00022676"/>
    </source>
</evidence>
<evidence type="ECO:0000256" key="14">
    <source>
        <dbReference type="ARBA" id="ARBA00023277"/>
    </source>
</evidence>
<name>A0AAD3MUV8_LATJO</name>
<keyword evidence="8" id="KW-0732">Signal</keyword>
<evidence type="ECO:0000256" key="1">
    <source>
        <dbReference type="ARBA" id="ARBA00004240"/>
    </source>
</evidence>
<proteinExistence type="inferred from homology"/>
<dbReference type="Pfam" id="PF10250">
    <property type="entry name" value="O-FucT"/>
    <property type="match status" value="1"/>
</dbReference>
<dbReference type="CDD" id="cd11298">
    <property type="entry name" value="O-FucT-2"/>
    <property type="match status" value="1"/>
</dbReference>
<dbReference type="EC" id="2.4.1.221" evidence="5"/>
<dbReference type="PANTHER" id="PTHR13398">
    <property type="entry name" value="GDP-FUCOSE PROTEIN O-FUCOSYLTRANSFERASE 2"/>
    <property type="match status" value="1"/>
</dbReference>
<sequence>MATRWGICSAGKICHDFSVALRTLNPEDHEIVAVAARDLQHAEEFAKKHNIPRSYGSYDELAKDLDIDVVYIGTIHPHHLGTGRLFMKSKKNVLIEKPLAMNSREVQELIIAARENSVFLMEAVWTRFFPVSLEVRRLLHQGEVGEVQMVRADLGAPLTHIPRLAERKLGGGALLDLGIYCLQFIFMVFNGERPESIQATGHCIDTGVDGTAVLVLKFAGNRLAICTCSITMMLTCDAVITGTKGTIKVPHHMWCPTTLEVNGEEMQFPLPEAGMPLNFKNSTGLQYEAEEVRRCLLKGLKESPGMPWAHSSLLAEVMDEARRQLGVKYDQDNIHTDAFYASGTFAAFETVNTDNVFSASHTATIPVAAARDLRYLLYDVNPPEGFNLRRDVYIRMASLVKTLRKEGDDWVLVLPPWGRLYHWQSSNIHQIRIPWGEFFSLTSLQANVPVIEYEEFIAENGGPFIDQVLVLQNYAEGWTDGKWEEKVDERPCIEKLMYSKDKQGYYRGWFWGYEETRARNVTCISAQGHASIMSPVLQKNITVTSVMLDRAETLLHDHYAGKDYWDTRRSMVFAKHLRLIGDEFRAKYLNSTDDRDHTIYSEDWTRMKAKLGSAKGGPYLGVHLRRKDFIWGHREDVPSLKGAVKKMRSLMKKHKLDKVFVATDADEEELKELKKLLPDMVRFEPSTEDLELLKDGGVAIIDQWICAHARFFIGTSVSTFSFRIHEEREILGFDPKTTYNRFCGDTEKECEQPTHWKIVY</sequence>
<evidence type="ECO:0000256" key="4">
    <source>
        <dbReference type="ARBA" id="ARBA00010928"/>
    </source>
</evidence>
<dbReference type="Gene3D" id="3.40.50.11340">
    <property type="match status" value="1"/>
</dbReference>
<evidence type="ECO:0000256" key="7">
    <source>
        <dbReference type="ARBA" id="ARBA00022679"/>
    </source>
</evidence>
<dbReference type="FunFam" id="3.40.50.11350:FF:000002">
    <property type="entry name" value="GDP-fucose protein O-fucosyltransferase 2"/>
    <property type="match status" value="1"/>
</dbReference>
<evidence type="ECO:0000256" key="15">
    <source>
        <dbReference type="ARBA" id="ARBA00025803"/>
    </source>
</evidence>